<protein>
    <submittedName>
        <fullName evidence="4">SPFH domain-containing protein</fullName>
    </submittedName>
</protein>
<dbReference type="InterPro" id="IPR001107">
    <property type="entry name" value="Band_7"/>
</dbReference>
<dbReference type="Pfam" id="PF01145">
    <property type="entry name" value="Band_7"/>
    <property type="match status" value="1"/>
</dbReference>
<dbReference type="Pfam" id="PF16200">
    <property type="entry name" value="Band_7_C"/>
    <property type="match status" value="1"/>
</dbReference>
<keyword evidence="5" id="KW-1185">Reference proteome</keyword>
<dbReference type="CDD" id="cd08829">
    <property type="entry name" value="SPFH_paraslipin"/>
    <property type="match status" value="1"/>
</dbReference>
<dbReference type="PANTHER" id="PTHR43327">
    <property type="entry name" value="STOMATIN-LIKE PROTEIN 2, MITOCHONDRIAL"/>
    <property type="match status" value="1"/>
</dbReference>
<comment type="caution">
    <text evidence="4">The sequence shown here is derived from an EMBL/GenBank/DDBJ whole genome shotgun (WGS) entry which is preliminary data.</text>
</comment>
<dbReference type="OrthoDB" id="9809197at2"/>
<dbReference type="GO" id="GO:0098552">
    <property type="term" value="C:side of membrane"/>
    <property type="evidence" value="ECO:0007669"/>
    <property type="project" value="UniProtKB-ARBA"/>
</dbReference>
<dbReference type="FunCoup" id="A0A4V3CTZ4">
    <property type="interactions" value="527"/>
</dbReference>
<accession>A0A4V3CTZ4</accession>
<name>A0A4V3CTZ4_9BURK</name>
<feature type="domain" description="Band 7" evidence="3">
    <location>
        <begin position="18"/>
        <end position="176"/>
    </location>
</feature>
<dbReference type="RefSeq" id="WP_133699250.1">
    <property type="nucleotide sequence ID" value="NZ_SNXS01000001.1"/>
</dbReference>
<evidence type="ECO:0000256" key="2">
    <source>
        <dbReference type="ARBA" id="ARBA00008164"/>
    </source>
</evidence>
<evidence type="ECO:0000259" key="3">
    <source>
        <dbReference type="SMART" id="SM00244"/>
    </source>
</evidence>
<dbReference type="InterPro" id="IPR036013">
    <property type="entry name" value="Band_7/SPFH_dom_sf"/>
</dbReference>
<reference evidence="4 5" key="1">
    <citation type="submission" date="2019-03" db="EMBL/GenBank/DDBJ databases">
        <title>Genomic Encyclopedia of Type Strains, Phase IV (KMG-IV): sequencing the most valuable type-strain genomes for metagenomic binning, comparative biology and taxonomic classification.</title>
        <authorList>
            <person name="Goeker M."/>
        </authorList>
    </citation>
    <scope>NUCLEOTIDE SEQUENCE [LARGE SCALE GENOMIC DNA]</scope>
    <source>
        <strain evidence="4 5">DSM 16998</strain>
    </source>
</reference>
<dbReference type="GO" id="GO:0005886">
    <property type="term" value="C:plasma membrane"/>
    <property type="evidence" value="ECO:0007669"/>
    <property type="project" value="UniProtKB-ARBA"/>
</dbReference>
<dbReference type="Gene3D" id="3.30.479.30">
    <property type="entry name" value="Band 7 domain"/>
    <property type="match status" value="1"/>
</dbReference>
<dbReference type="InterPro" id="IPR032435">
    <property type="entry name" value="STML2-like_C"/>
</dbReference>
<dbReference type="EMBL" id="SNXS01000001">
    <property type="protein sequence ID" value="TDP74638.1"/>
    <property type="molecule type" value="Genomic_DNA"/>
</dbReference>
<comment type="subcellular location">
    <subcellularLocation>
        <location evidence="1">Membrane</location>
        <topology evidence="1">Single-pass membrane protein</topology>
    </subcellularLocation>
</comment>
<comment type="similarity">
    <text evidence="2">Belongs to the band 7/mec-2 family.</text>
</comment>
<dbReference type="InterPro" id="IPR050710">
    <property type="entry name" value="Band7/mec-2_domain"/>
</dbReference>
<dbReference type="PANTHER" id="PTHR43327:SF10">
    <property type="entry name" value="STOMATIN-LIKE PROTEIN 2, MITOCHONDRIAL"/>
    <property type="match status" value="1"/>
</dbReference>
<dbReference type="AlphaFoldDB" id="A0A4V3CTZ4"/>
<dbReference type="PRINTS" id="PR00721">
    <property type="entry name" value="STOMATIN"/>
</dbReference>
<dbReference type="InParanoid" id="A0A4V3CTZ4"/>
<sequence length="305" mass="33048">MEIVALVLLVIAVIFVARSIKVVPQQHAWVVERLGKYHGTLTPGLNFLVPFVDRLAYQHTLKEIPLDVPSQVCITKDNTQLTVDGILYFQVTDPMRASYGSSNYIVAITQLAQTTLRSVIGRMELDRTFEERAIINTSVVEALDEAALNWGVKVLRYEIKDLTPPPAILHSMQAQITAEREKRALIAASEGRRQEQINIATGEREASIARSEGEKQAEINKALGEAAAITAVADATADAIRKIAAAIEQPGGQEAVQLKVAEKAVDAYAQLAQKNNTMIVPGNMSEVAGLIGTAMALMKGASPKP</sequence>
<proteinExistence type="inferred from homology"/>
<dbReference type="SMART" id="SM00244">
    <property type="entry name" value="PHB"/>
    <property type="match status" value="1"/>
</dbReference>
<evidence type="ECO:0000313" key="5">
    <source>
        <dbReference type="Proteomes" id="UP000295361"/>
    </source>
</evidence>
<dbReference type="SUPFAM" id="SSF117892">
    <property type="entry name" value="Band 7/SPFH domain"/>
    <property type="match status" value="1"/>
</dbReference>
<evidence type="ECO:0000313" key="4">
    <source>
        <dbReference type="EMBL" id="TDP74638.1"/>
    </source>
</evidence>
<dbReference type="FunFam" id="3.30.479.30:FF:000004">
    <property type="entry name" value="Putative membrane protease family, stomatin"/>
    <property type="match status" value="1"/>
</dbReference>
<gene>
    <name evidence="4" type="ORF">DES47_101702</name>
</gene>
<organism evidence="4 5">
    <name type="scientific">Roseateles toxinivorans</name>
    <dbReference type="NCBI Taxonomy" id="270368"/>
    <lineage>
        <taxon>Bacteria</taxon>
        <taxon>Pseudomonadati</taxon>
        <taxon>Pseudomonadota</taxon>
        <taxon>Betaproteobacteria</taxon>
        <taxon>Burkholderiales</taxon>
        <taxon>Sphaerotilaceae</taxon>
        <taxon>Roseateles</taxon>
    </lineage>
</organism>
<dbReference type="InterPro" id="IPR001972">
    <property type="entry name" value="Stomatin_HflK_fam"/>
</dbReference>
<dbReference type="Proteomes" id="UP000295361">
    <property type="component" value="Unassembled WGS sequence"/>
</dbReference>
<evidence type="ECO:0000256" key="1">
    <source>
        <dbReference type="ARBA" id="ARBA00004167"/>
    </source>
</evidence>